<sequence length="145" mass="16071">MTGLEWWESVRQAAKDITSARNRLNAVREPLKASSGAGAKNSTSDPTVRVSIAEMTAQEFLEGLLDELESVILDGYSACNTIGEALGQDAALVMQLYFVEGYTWAETAKRAHVSMRQAFKLRERSLEFTNTMGIAKLCIKQEEYS</sequence>
<reference evidence="1" key="1">
    <citation type="submission" date="2020-04" db="EMBL/GenBank/DDBJ databases">
        <title>Deep metagenomics examines the oral microbiome during advanced dental caries in children, revealing novel taxa and co-occurrences with host molecules.</title>
        <authorList>
            <person name="Baker J.L."/>
            <person name="Morton J.T."/>
            <person name="Dinis M."/>
            <person name="Alvarez R."/>
            <person name="Tran N.C."/>
            <person name="Knight R."/>
            <person name="Edlund A."/>
        </authorList>
    </citation>
    <scope>NUCLEOTIDE SEQUENCE</scope>
    <source>
        <strain evidence="1">JCVI_3_bin.11</strain>
    </source>
</reference>
<evidence type="ECO:0000313" key="1">
    <source>
        <dbReference type="EMBL" id="MBF4803223.1"/>
    </source>
</evidence>
<accession>A0A9D6AFP7</accession>
<evidence type="ECO:0000313" key="2">
    <source>
        <dbReference type="Proteomes" id="UP000787322"/>
    </source>
</evidence>
<protein>
    <submittedName>
        <fullName evidence="1">Uncharacterized protein</fullName>
    </submittedName>
</protein>
<organism evidence="1 2">
    <name type="scientific">Lancefieldella parvula</name>
    <dbReference type="NCBI Taxonomy" id="1382"/>
    <lineage>
        <taxon>Bacteria</taxon>
        <taxon>Bacillati</taxon>
        <taxon>Actinomycetota</taxon>
        <taxon>Coriobacteriia</taxon>
        <taxon>Coriobacteriales</taxon>
        <taxon>Atopobiaceae</taxon>
        <taxon>Lancefieldella</taxon>
    </lineage>
</organism>
<proteinExistence type="predicted"/>
<comment type="caution">
    <text evidence="1">The sequence shown here is derived from an EMBL/GenBank/DDBJ whole genome shotgun (WGS) entry which is preliminary data.</text>
</comment>
<dbReference type="AlphaFoldDB" id="A0A9D6AFP7"/>
<dbReference type="Proteomes" id="UP000787322">
    <property type="component" value="Unassembled WGS sequence"/>
</dbReference>
<dbReference type="EMBL" id="JABZGU010000136">
    <property type="protein sequence ID" value="MBF4803223.1"/>
    <property type="molecule type" value="Genomic_DNA"/>
</dbReference>
<name>A0A9D6AFP7_9ACTN</name>
<gene>
    <name evidence="1" type="ORF">HXK24_05340</name>
</gene>